<organism evidence="1 2">
    <name type="scientific">Cannabis sativa</name>
    <name type="common">Hemp</name>
    <name type="synonym">Marijuana</name>
    <dbReference type="NCBI Taxonomy" id="3483"/>
    <lineage>
        <taxon>Eukaryota</taxon>
        <taxon>Viridiplantae</taxon>
        <taxon>Streptophyta</taxon>
        <taxon>Embryophyta</taxon>
        <taxon>Tracheophyta</taxon>
        <taxon>Spermatophyta</taxon>
        <taxon>Magnoliopsida</taxon>
        <taxon>eudicotyledons</taxon>
        <taxon>Gunneridae</taxon>
        <taxon>Pentapetalae</taxon>
        <taxon>rosids</taxon>
        <taxon>fabids</taxon>
        <taxon>Rosales</taxon>
        <taxon>Cannabaceae</taxon>
        <taxon>Cannabis</taxon>
    </lineage>
</organism>
<keyword evidence="2" id="KW-1185">Reference proteome</keyword>
<evidence type="ECO:0000313" key="2">
    <source>
        <dbReference type="Proteomes" id="UP000596661"/>
    </source>
</evidence>
<reference evidence="1" key="2">
    <citation type="submission" date="2021-03" db="UniProtKB">
        <authorList>
            <consortium name="EnsemblPlants"/>
        </authorList>
    </citation>
    <scope>IDENTIFICATION</scope>
</reference>
<dbReference type="Gramene" id="evm.model.09.1163">
    <property type="protein sequence ID" value="cds.evm.model.09.1163"/>
    <property type="gene ID" value="evm.TU.09.1163"/>
</dbReference>
<evidence type="ECO:0000313" key="1">
    <source>
        <dbReference type="EnsemblPlants" id="cds.evm.model.09.1163"/>
    </source>
</evidence>
<proteinExistence type="predicted"/>
<dbReference type="OMA" id="TITFMEE"/>
<sequence length="118" mass="12807">MGEGNTITFMEEDVWGVHFPHNDPLVIMIQIANTRVHQTLVDNGSSVDILYLATLKKMGPSLKDLKPCATPIYGFIRDSIQPLGTIELALTVGESPQTHHGDGNIFGGGLSGYVQRSD</sequence>
<dbReference type="PANTHER" id="PTHR33240">
    <property type="entry name" value="OS08G0508500 PROTEIN"/>
    <property type="match status" value="1"/>
</dbReference>
<dbReference type="AlphaFoldDB" id="A0A803QDK1"/>
<protein>
    <submittedName>
        <fullName evidence="1">Uncharacterized protein</fullName>
    </submittedName>
</protein>
<dbReference type="EMBL" id="UZAU01000754">
    <property type="status" value="NOT_ANNOTATED_CDS"/>
    <property type="molecule type" value="Genomic_DNA"/>
</dbReference>
<dbReference type="EnsemblPlants" id="evm.model.09.1163">
    <property type="protein sequence ID" value="cds.evm.model.09.1163"/>
    <property type="gene ID" value="evm.TU.09.1163"/>
</dbReference>
<dbReference type="PANTHER" id="PTHR33240:SF15">
    <property type="entry name" value="GAG-PRO-LIKE PROTEIN"/>
    <property type="match status" value="1"/>
</dbReference>
<accession>A0A803QDK1</accession>
<dbReference type="Proteomes" id="UP000596661">
    <property type="component" value="Chromosome 9"/>
</dbReference>
<name>A0A803QDK1_CANSA</name>
<reference evidence="1" key="1">
    <citation type="submission" date="2018-11" db="EMBL/GenBank/DDBJ databases">
        <authorList>
            <person name="Grassa J C."/>
        </authorList>
    </citation>
    <scope>NUCLEOTIDE SEQUENCE [LARGE SCALE GENOMIC DNA]</scope>
</reference>